<proteinExistence type="predicted"/>
<reference evidence="3" key="2">
    <citation type="submission" date="2023-06" db="EMBL/GenBank/DDBJ databases">
        <title>Long-read-based genome assembly of the green algal bacterivore Cymbomonas tetramitiformis.</title>
        <authorList>
            <person name="Gyaltshen Y."/>
            <person name="Rozenberg A."/>
            <person name="Paasch A."/>
            <person name="Burns J.A."/>
            <person name="Warring S."/>
            <person name="Larson R."/>
            <person name="Maurer-Alcala X."/>
            <person name="Dacks J."/>
            <person name="Kim E."/>
        </authorList>
    </citation>
    <scope>NUCLEOTIDE SEQUENCE</scope>
    <source>
        <strain evidence="3">PLY_AMNH</strain>
    </source>
</reference>
<reference evidence="3 4" key="1">
    <citation type="journal article" date="2015" name="Genome Biol. Evol.">
        <title>Comparative Genomics of a Bacterivorous Green Alga Reveals Evolutionary Causalities and Consequences of Phago-Mixotrophic Mode of Nutrition.</title>
        <authorList>
            <person name="Burns J.A."/>
            <person name="Paasch A."/>
            <person name="Narechania A."/>
            <person name="Kim E."/>
        </authorList>
    </citation>
    <scope>NUCLEOTIDE SEQUENCE [LARGE SCALE GENOMIC DNA]</scope>
    <source>
        <strain evidence="3">PLY_AMNH</strain>
    </source>
</reference>
<feature type="compositionally biased region" description="Polar residues" evidence="1">
    <location>
        <begin position="75"/>
        <end position="89"/>
    </location>
</feature>
<evidence type="ECO:0000313" key="4">
    <source>
        <dbReference type="Proteomes" id="UP001190700"/>
    </source>
</evidence>
<sequence length="282" mass="30490">MSTPSTKPPQSTLPDAEDAACVPQHVTLYVVFFHIAHIPDFKAGIVCIREASRALGVGVRLYYRPDSGDAPQSIRAASSSSDTAVQEGNGSERPPTAGNAPVPAAREVYILAEGLPSEMDQFVNLLKSKQRTSQQEDVFDHLQVLGRSWSFVIQEGIEGVEAQEEPSATSKRKRDVSSGQLTQQRALGEADVKGAVYTDTEDLINKRLCKLQIDMQWRDMVLAARLGRVGCSTPTGTGAAEPLTKRRKQIKLSVAVSSGGGGPRFWLESLLLSELSSRILSA</sequence>
<evidence type="ECO:0000256" key="1">
    <source>
        <dbReference type="SAM" id="MobiDB-lite"/>
    </source>
</evidence>
<feature type="region of interest" description="Disordered" evidence="1">
    <location>
        <begin position="70"/>
        <end position="102"/>
    </location>
</feature>
<evidence type="ECO:0000313" key="2">
    <source>
        <dbReference type="EMBL" id="KAK3250473.1"/>
    </source>
</evidence>
<comment type="caution">
    <text evidence="3">The sequence shown here is derived from an EMBL/GenBank/DDBJ whole genome shotgun (WGS) entry which is preliminary data.</text>
</comment>
<evidence type="ECO:0000313" key="3">
    <source>
        <dbReference type="EMBL" id="KAK3250475.1"/>
    </source>
</evidence>
<name>A0AAE0CAG0_9CHLO</name>
<keyword evidence="4" id="KW-1185">Reference proteome</keyword>
<dbReference type="EMBL" id="LGRX02026692">
    <property type="protein sequence ID" value="KAK3250473.1"/>
    <property type="molecule type" value="Genomic_DNA"/>
</dbReference>
<feature type="region of interest" description="Disordered" evidence="1">
    <location>
        <begin position="161"/>
        <end position="185"/>
    </location>
</feature>
<organism evidence="3 4">
    <name type="scientific">Cymbomonas tetramitiformis</name>
    <dbReference type="NCBI Taxonomy" id="36881"/>
    <lineage>
        <taxon>Eukaryota</taxon>
        <taxon>Viridiplantae</taxon>
        <taxon>Chlorophyta</taxon>
        <taxon>Pyramimonadophyceae</taxon>
        <taxon>Pyramimonadales</taxon>
        <taxon>Pyramimonadaceae</taxon>
        <taxon>Cymbomonas</taxon>
    </lineage>
</organism>
<dbReference type="AlphaFoldDB" id="A0AAE0CAG0"/>
<dbReference type="EMBL" id="LGRX02026691">
    <property type="protein sequence ID" value="KAK3250475.1"/>
    <property type="molecule type" value="Genomic_DNA"/>
</dbReference>
<protein>
    <submittedName>
        <fullName evidence="3">Uncharacterized protein</fullName>
    </submittedName>
</protein>
<accession>A0AAE0CAG0</accession>
<gene>
    <name evidence="3" type="ORF">CYMTET_40147</name>
    <name evidence="2" type="ORF">CYMTET_40149</name>
</gene>
<dbReference type="Proteomes" id="UP001190700">
    <property type="component" value="Unassembled WGS sequence"/>
</dbReference>